<name>A0ABV2YJX9_9ACTN</name>
<sequence length="232" mass="25197">MADIPGARAELDRLGRDLRAQLASLVQTLTPGADLDSLVLREPAVVDWHEPLGYRYSLSFRGHRPAGIAAAGIVPRAARLLARAGWDVPEPEEYAELEWATDDTGDRYLLTARHPDGNLIEVRVDAYGSAVLFIGRTPVTALYEAQAFRWPEPVRTAAALTPGHLLCYECDGLGACDCCGGRGWLPSEPHGRSRCPQCAARRVCPVCGGAGELALSQLSAYQRTYYPELGRP</sequence>
<organism evidence="1 2">
    <name type="scientific">Streptomyces fragilis</name>
    <dbReference type="NCBI Taxonomy" id="67301"/>
    <lineage>
        <taxon>Bacteria</taxon>
        <taxon>Bacillati</taxon>
        <taxon>Actinomycetota</taxon>
        <taxon>Actinomycetes</taxon>
        <taxon>Kitasatosporales</taxon>
        <taxon>Streptomycetaceae</taxon>
        <taxon>Streptomyces</taxon>
    </lineage>
</organism>
<keyword evidence="2" id="KW-1185">Reference proteome</keyword>
<protein>
    <submittedName>
        <fullName evidence="1">Uncharacterized protein</fullName>
    </submittedName>
</protein>
<accession>A0ABV2YJX9</accession>
<evidence type="ECO:0000313" key="1">
    <source>
        <dbReference type="EMBL" id="MEU3556032.1"/>
    </source>
</evidence>
<dbReference type="EMBL" id="JBEZUR010000026">
    <property type="protein sequence ID" value="MEU3556032.1"/>
    <property type="molecule type" value="Genomic_DNA"/>
</dbReference>
<comment type="caution">
    <text evidence="1">The sequence shown here is derived from an EMBL/GenBank/DDBJ whole genome shotgun (WGS) entry which is preliminary data.</text>
</comment>
<dbReference type="RefSeq" id="WP_108956686.1">
    <property type="nucleotide sequence ID" value="NZ_BEVZ01000009.1"/>
</dbReference>
<gene>
    <name evidence="1" type="ORF">AB0E65_17715</name>
</gene>
<dbReference type="Proteomes" id="UP001550850">
    <property type="component" value="Unassembled WGS sequence"/>
</dbReference>
<proteinExistence type="predicted"/>
<evidence type="ECO:0000313" key="2">
    <source>
        <dbReference type="Proteomes" id="UP001550850"/>
    </source>
</evidence>
<reference evidence="1 2" key="1">
    <citation type="submission" date="2024-06" db="EMBL/GenBank/DDBJ databases">
        <title>The Natural Products Discovery Center: Release of the First 8490 Sequenced Strains for Exploring Actinobacteria Biosynthetic Diversity.</title>
        <authorList>
            <person name="Kalkreuter E."/>
            <person name="Kautsar S.A."/>
            <person name="Yang D."/>
            <person name="Bader C.D."/>
            <person name="Teijaro C.N."/>
            <person name="Fluegel L."/>
            <person name="Davis C.M."/>
            <person name="Simpson J.R."/>
            <person name="Lauterbach L."/>
            <person name="Steele A.D."/>
            <person name="Gui C."/>
            <person name="Meng S."/>
            <person name="Li G."/>
            <person name="Viehrig K."/>
            <person name="Ye F."/>
            <person name="Su P."/>
            <person name="Kiefer A.F."/>
            <person name="Nichols A."/>
            <person name="Cepeda A.J."/>
            <person name="Yan W."/>
            <person name="Fan B."/>
            <person name="Jiang Y."/>
            <person name="Adhikari A."/>
            <person name="Zheng C.-J."/>
            <person name="Schuster L."/>
            <person name="Cowan T.M."/>
            <person name="Smanski M.J."/>
            <person name="Chevrette M.G."/>
            <person name="De Carvalho L.P.S."/>
            <person name="Shen B."/>
        </authorList>
    </citation>
    <scope>NUCLEOTIDE SEQUENCE [LARGE SCALE GENOMIC DNA]</scope>
    <source>
        <strain evidence="1 2">NPDC038104</strain>
    </source>
</reference>